<proteinExistence type="predicted"/>
<protein>
    <submittedName>
        <fullName evidence="2">Uncharacterized protein</fullName>
    </submittedName>
</protein>
<dbReference type="EMBL" id="PSZD01000026">
    <property type="protein sequence ID" value="PPJ23069.1"/>
    <property type="molecule type" value="Genomic_DNA"/>
</dbReference>
<dbReference type="AlphaFoldDB" id="A0A2S5ZY30"/>
<reference evidence="2 3" key="1">
    <citation type="submission" date="2018-02" db="EMBL/GenBank/DDBJ databases">
        <title>8 Nocardia nova and 1 Nocardia cyriacigeorgica strain used for evolution to TMP-SMX.</title>
        <authorList>
            <person name="Mehta H."/>
            <person name="Weng J."/>
            <person name="Shamoo Y."/>
        </authorList>
    </citation>
    <scope>NUCLEOTIDE SEQUENCE [LARGE SCALE GENOMIC DNA]</scope>
    <source>
        <strain evidence="2 3">BAA2227</strain>
    </source>
</reference>
<dbReference type="Proteomes" id="UP000238356">
    <property type="component" value="Unassembled WGS sequence"/>
</dbReference>
<gene>
    <name evidence="2" type="ORF">C5F51_29920</name>
</gene>
<accession>A0A2S5ZY30</accession>
<keyword evidence="3" id="KW-1185">Reference proteome</keyword>
<name>A0A2S5ZY30_9NOCA</name>
<evidence type="ECO:0000256" key="1">
    <source>
        <dbReference type="SAM" id="MobiDB-lite"/>
    </source>
</evidence>
<comment type="caution">
    <text evidence="2">The sequence shown here is derived from an EMBL/GenBank/DDBJ whole genome shotgun (WGS) entry which is preliminary data.</text>
</comment>
<feature type="region of interest" description="Disordered" evidence="1">
    <location>
        <begin position="53"/>
        <end position="86"/>
    </location>
</feature>
<feature type="compositionally biased region" description="Basic residues" evidence="1">
    <location>
        <begin position="60"/>
        <end position="74"/>
    </location>
</feature>
<sequence>MRRGGAVGGRQVGSGVQQRVQGVRGFRLTWPLVWRPLHDALMEDSIDLAETTLVPGSAPRNHHNRAARFPRGRIHRDQVRKSRIRL</sequence>
<organism evidence="2 3">
    <name type="scientific">Nocardia nova</name>
    <dbReference type="NCBI Taxonomy" id="37330"/>
    <lineage>
        <taxon>Bacteria</taxon>
        <taxon>Bacillati</taxon>
        <taxon>Actinomycetota</taxon>
        <taxon>Actinomycetes</taxon>
        <taxon>Mycobacteriales</taxon>
        <taxon>Nocardiaceae</taxon>
        <taxon>Nocardia</taxon>
    </lineage>
</organism>
<evidence type="ECO:0000313" key="3">
    <source>
        <dbReference type="Proteomes" id="UP000238356"/>
    </source>
</evidence>
<evidence type="ECO:0000313" key="2">
    <source>
        <dbReference type="EMBL" id="PPJ23069.1"/>
    </source>
</evidence>